<dbReference type="EMBL" id="WNKT01000033">
    <property type="protein sequence ID" value="MTW22203.1"/>
    <property type="molecule type" value="Genomic_DNA"/>
</dbReference>
<evidence type="ECO:0000259" key="1">
    <source>
        <dbReference type="Pfam" id="PF13683"/>
    </source>
</evidence>
<accession>A0A6N8ED83</accession>
<dbReference type="GO" id="GO:0015074">
    <property type="term" value="P:DNA integration"/>
    <property type="evidence" value="ECO:0007669"/>
    <property type="project" value="InterPro"/>
</dbReference>
<comment type="caution">
    <text evidence="2">The sequence shown here is derived from an EMBL/GenBank/DDBJ whole genome shotgun (WGS) entry which is preliminary data.</text>
</comment>
<evidence type="ECO:0000313" key="2">
    <source>
        <dbReference type="EMBL" id="MTW22203.1"/>
    </source>
</evidence>
<dbReference type="InterPro" id="IPR001584">
    <property type="entry name" value="Integrase_cat-core"/>
</dbReference>
<dbReference type="Pfam" id="PF13683">
    <property type="entry name" value="rve_3"/>
    <property type="match status" value="1"/>
</dbReference>
<name>A0A6N8ED83_9GAMM</name>
<keyword evidence="3" id="KW-1185">Reference proteome</keyword>
<dbReference type="Proteomes" id="UP000434044">
    <property type="component" value="Unassembled WGS sequence"/>
</dbReference>
<feature type="domain" description="Integrase catalytic" evidence="1">
    <location>
        <begin position="3"/>
        <end position="22"/>
    </location>
</feature>
<reference evidence="2 3" key="1">
    <citation type="submission" date="2019-11" db="EMBL/GenBank/DDBJ databases">
        <title>Whole-genome sequence of the anaerobic purple sulfur bacterium Allochromatium palmeri DSM 15591.</title>
        <authorList>
            <person name="Kyndt J.A."/>
            <person name="Meyer T.E."/>
        </authorList>
    </citation>
    <scope>NUCLEOTIDE SEQUENCE [LARGE SCALE GENOMIC DNA]</scope>
    <source>
        <strain evidence="2 3">DSM 15591</strain>
    </source>
</reference>
<protein>
    <submittedName>
        <fullName evidence="2">Transposase</fullName>
    </submittedName>
</protein>
<dbReference type="AlphaFoldDB" id="A0A6N8ED83"/>
<evidence type="ECO:0000313" key="3">
    <source>
        <dbReference type="Proteomes" id="UP000434044"/>
    </source>
</evidence>
<gene>
    <name evidence="2" type="ORF">GJ668_14035</name>
</gene>
<sequence>MSAYFAFYNGQRPHQSLGYLTPDAVYQSGTGGGAKIVDRFAKAESELGPRQIAVVER</sequence>
<dbReference type="OrthoDB" id="8549924at2"/>
<organism evidence="2 3">
    <name type="scientific">Allochromatium palmeri</name>
    <dbReference type="NCBI Taxonomy" id="231048"/>
    <lineage>
        <taxon>Bacteria</taxon>
        <taxon>Pseudomonadati</taxon>
        <taxon>Pseudomonadota</taxon>
        <taxon>Gammaproteobacteria</taxon>
        <taxon>Chromatiales</taxon>
        <taxon>Chromatiaceae</taxon>
        <taxon>Allochromatium</taxon>
    </lineage>
</organism>
<proteinExistence type="predicted"/>